<sequence>MKSATFCRSSAARGDSAKSMPARYILIEHCSIACAPTGGLPMSTTPRRRRQHPVERRKQLIGIGLRMLTERPLHEITVDAVAAEAGISRSLLFHYFPTKQDFYAEVVRAAGRRMLRSAFPAGKDEPSELSDVLEGYLSFIERRHELYTGLFRHTAPGDWLHDIAQETRTRMVDQLLLSLRIEQPAPMVRAAVGAWLSFAEQLCLEWAAHRHGKRERVLALLRGSLHTVVALAADEDAAGS</sequence>
<dbReference type="AlphaFoldDB" id="A0A2W4JTD7"/>
<dbReference type="EMBL" id="QGUI01000001">
    <property type="protein sequence ID" value="PZN01632.1"/>
    <property type="molecule type" value="Genomic_DNA"/>
</dbReference>
<name>A0A2W4JTD7_9PSEU</name>
<feature type="DNA-binding region" description="H-T-H motif" evidence="4">
    <location>
        <begin position="77"/>
        <end position="96"/>
    </location>
</feature>
<dbReference type="InterPro" id="IPR050109">
    <property type="entry name" value="HTH-type_TetR-like_transc_reg"/>
</dbReference>
<keyword evidence="2 4" id="KW-0238">DNA-binding</keyword>
<protein>
    <recommendedName>
        <fullName evidence="5">HTH tetR-type domain-containing protein</fullName>
    </recommendedName>
</protein>
<evidence type="ECO:0000256" key="2">
    <source>
        <dbReference type="ARBA" id="ARBA00023125"/>
    </source>
</evidence>
<organism evidence="6">
    <name type="scientific">Thermocrispum agreste</name>
    <dbReference type="NCBI Taxonomy" id="37925"/>
    <lineage>
        <taxon>Bacteria</taxon>
        <taxon>Bacillati</taxon>
        <taxon>Actinomycetota</taxon>
        <taxon>Actinomycetes</taxon>
        <taxon>Pseudonocardiales</taxon>
        <taxon>Pseudonocardiaceae</taxon>
        <taxon>Thermocrispum</taxon>
    </lineage>
</organism>
<gene>
    <name evidence="6" type="ORF">DIU77_00035</name>
</gene>
<dbReference type="STRING" id="1111738.GCA_000427905_02722"/>
<dbReference type="PROSITE" id="PS50977">
    <property type="entry name" value="HTH_TETR_2"/>
    <property type="match status" value="1"/>
</dbReference>
<feature type="domain" description="HTH tetR-type" evidence="5">
    <location>
        <begin position="54"/>
        <end position="114"/>
    </location>
</feature>
<keyword evidence="3" id="KW-0804">Transcription</keyword>
<dbReference type="PANTHER" id="PTHR30055">
    <property type="entry name" value="HTH-TYPE TRANSCRIPTIONAL REGULATOR RUTR"/>
    <property type="match status" value="1"/>
</dbReference>
<dbReference type="Gene3D" id="1.10.357.10">
    <property type="entry name" value="Tetracycline Repressor, domain 2"/>
    <property type="match status" value="1"/>
</dbReference>
<dbReference type="InterPro" id="IPR001647">
    <property type="entry name" value="HTH_TetR"/>
</dbReference>
<evidence type="ECO:0000256" key="4">
    <source>
        <dbReference type="PROSITE-ProRule" id="PRU00335"/>
    </source>
</evidence>
<dbReference type="SUPFAM" id="SSF46689">
    <property type="entry name" value="Homeodomain-like"/>
    <property type="match status" value="1"/>
</dbReference>
<dbReference type="InterPro" id="IPR054129">
    <property type="entry name" value="DesT_TetR_C"/>
</dbReference>
<accession>A0A2W4JTD7</accession>
<dbReference type="GO" id="GO:0003700">
    <property type="term" value="F:DNA-binding transcription factor activity"/>
    <property type="evidence" value="ECO:0007669"/>
    <property type="project" value="TreeGrafter"/>
</dbReference>
<dbReference type="Pfam" id="PF21943">
    <property type="entry name" value="TetR_C_46"/>
    <property type="match status" value="1"/>
</dbReference>
<evidence type="ECO:0000256" key="3">
    <source>
        <dbReference type="ARBA" id="ARBA00023163"/>
    </source>
</evidence>
<dbReference type="Pfam" id="PF00440">
    <property type="entry name" value="TetR_N"/>
    <property type="match status" value="1"/>
</dbReference>
<reference evidence="6" key="1">
    <citation type="submission" date="2018-05" db="EMBL/GenBank/DDBJ databases">
        <authorList>
            <person name="Lanie J.A."/>
            <person name="Ng W.-L."/>
            <person name="Kazmierczak K.M."/>
            <person name="Andrzejewski T.M."/>
            <person name="Davidsen T.M."/>
            <person name="Wayne K.J."/>
            <person name="Tettelin H."/>
            <person name="Glass J.I."/>
            <person name="Rusch D."/>
            <person name="Podicherti R."/>
            <person name="Tsui H.-C.T."/>
            <person name="Winkler M.E."/>
        </authorList>
    </citation>
    <scope>NUCLEOTIDE SEQUENCE</scope>
    <source>
        <strain evidence="6">ZC4RG45</strain>
    </source>
</reference>
<proteinExistence type="predicted"/>
<dbReference type="PANTHER" id="PTHR30055:SF174">
    <property type="entry name" value="TRANSCRIPTIONAL REGULATORY PROTEIN (PROBABLY TETR-FAMILY)-RELATED"/>
    <property type="match status" value="1"/>
</dbReference>
<evidence type="ECO:0000256" key="1">
    <source>
        <dbReference type="ARBA" id="ARBA00023015"/>
    </source>
</evidence>
<dbReference type="InterPro" id="IPR009057">
    <property type="entry name" value="Homeodomain-like_sf"/>
</dbReference>
<evidence type="ECO:0000259" key="5">
    <source>
        <dbReference type="PROSITE" id="PS50977"/>
    </source>
</evidence>
<evidence type="ECO:0000313" key="6">
    <source>
        <dbReference type="EMBL" id="PZN01632.1"/>
    </source>
</evidence>
<comment type="caution">
    <text evidence="6">The sequence shown here is derived from an EMBL/GenBank/DDBJ whole genome shotgun (WGS) entry which is preliminary data.</text>
</comment>
<keyword evidence="1" id="KW-0805">Transcription regulation</keyword>
<dbReference type="GO" id="GO:0000976">
    <property type="term" value="F:transcription cis-regulatory region binding"/>
    <property type="evidence" value="ECO:0007669"/>
    <property type="project" value="TreeGrafter"/>
</dbReference>